<accession>A0A074MX40</accession>
<dbReference type="PROSITE" id="PS51007">
    <property type="entry name" value="CYTC"/>
    <property type="match status" value="1"/>
</dbReference>
<evidence type="ECO:0000259" key="8">
    <source>
        <dbReference type="PROSITE" id="PS51007"/>
    </source>
</evidence>
<reference evidence="9 10" key="1">
    <citation type="submission" date="2014-04" db="EMBL/GenBank/DDBJ databases">
        <title>A comprehensive comparison of genomes of Erythrobacter spp. strains.</title>
        <authorList>
            <person name="Zheng Q."/>
        </authorList>
    </citation>
    <scope>NUCLEOTIDE SEQUENCE [LARGE SCALE GENOMIC DNA]</scope>
    <source>
        <strain evidence="9 10">DSM 6997</strain>
    </source>
</reference>
<dbReference type="OrthoDB" id="9805828at2"/>
<dbReference type="AlphaFoldDB" id="A0A074MX40"/>
<evidence type="ECO:0000313" key="9">
    <source>
        <dbReference type="EMBL" id="KEO90142.1"/>
    </source>
</evidence>
<dbReference type="Gene3D" id="1.10.760.10">
    <property type="entry name" value="Cytochrome c-like domain"/>
    <property type="match status" value="1"/>
</dbReference>
<protein>
    <submittedName>
        <fullName evidence="9">Cytochrome C</fullName>
    </submittedName>
</protein>
<evidence type="ECO:0000313" key="10">
    <source>
        <dbReference type="Proteomes" id="UP000027647"/>
    </source>
</evidence>
<dbReference type="STRING" id="1044.EH31_08600"/>
<dbReference type="PRINTS" id="PR00604">
    <property type="entry name" value="CYTCHRMECIAB"/>
</dbReference>
<keyword evidence="3 6" id="KW-0479">Metal-binding</keyword>
<keyword evidence="1" id="KW-0813">Transport</keyword>
<gene>
    <name evidence="9" type="ORF">EH31_08600</name>
</gene>
<dbReference type="InterPro" id="IPR036909">
    <property type="entry name" value="Cyt_c-like_dom_sf"/>
</dbReference>
<keyword evidence="5 6" id="KW-0408">Iron</keyword>
<dbReference type="PANTHER" id="PTHR11961">
    <property type="entry name" value="CYTOCHROME C"/>
    <property type="match status" value="1"/>
</dbReference>
<dbReference type="SUPFAM" id="SSF46626">
    <property type="entry name" value="Cytochrome c"/>
    <property type="match status" value="1"/>
</dbReference>
<keyword evidence="2 6" id="KW-0349">Heme</keyword>
<evidence type="ECO:0000256" key="3">
    <source>
        <dbReference type="ARBA" id="ARBA00022723"/>
    </source>
</evidence>
<feature type="domain" description="Cytochrome c" evidence="8">
    <location>
        <begin position="54"/>
        <end position="153"/>
    </location>
</feature>
<sequence length="154" mass="15995">MSAALVPAVLALAACGGKQPEAETEAPAEEVAEEAAEVEAPEPAADVAFADLTGDAAAGETVFAQCRTCHLVEEGKNGVGPSLYGIVGRASGSIEGFKYSDANANSGVTWTPEVLFEYLEAPREFMPGTRMAFPGLKNPQDRADVIAYLDATDD</sequence>
<dbReference type="eggNOG" id="COG3474">
    <property type="taxonomic scope" value="Bacteria"/>
</dbReference>
<keyword evidence="4" id="KW-0249">Electron transport</keyword>
<dbReference type="GO" id="GO:0046872">
    <property type="term" value="F:metal ion binding"/>
    <property type="evidence" value="ECO:0007669"/>
    <property type="project" value="UniProtKB-KW"/>
</dbReference>
<dbReference type="InterPro" id="IPR009056">
    <property type="entry name" value="Cyt_c-like_dom"/>
</dbReference>
<comment type="caution">
    <text evidence="9">The sequence shown here is derived from an EMBL/GenBank/DDBJ whole genome shotgun (WGS) entry which is preliminary data.</text>
</comment>
<feature type="region of interest" description="Disordered" evidence="7">
    <location>
        <begin position="19"/>
        <end position="42"/>
    </location>
</feature>
<dbReference type="EMBL" id="JMIW01000003">
    <property type="protein sequence ID" value="KEO90142.1"/>
    <property type="molecule type" value="Genomic_DNA"/>
</dbReference>
<organism evidence="9 10">
    <name type="scientific">Erythrobacter longus</name>
    <dbReference type="NCBI Taxonomy" id="1044"/>
    <lineage>
        <taxon>Bacteria</taxon>
        <taxon>Pseudomonadati</taxon>
        <taxon>Pseudomonadota</taxon>
        <taxon>Alphaproteobacteria</taxon>
        <taxon>Sphingomonadales</taxon>
        <taxon>Erythrobacteraceae</taxon>
        <taxon>Erythrobacter/Porphyrobacter group</taxon>
        <taxon>Erythrobacter</taxon>
    </lineage>
</organism>
<dbReference type="GO" id="GO:0020037">
    <property type="term" value="F:heme binding"/>
    <property type="evidence" value="ECO:0007669"/>
    <property type="project" value="InterPro"/>
</dbReference>
<dbReference type="GO" id="GO:0009055">
    <property type="term" value="F:electron transfer activity"/>
    <property type="evidence" value="ECO:0007669"/>
    <property type="project" value="InterPro"/>
</dbReference>
<evidence type="ECO:0000256" key="1">
    <source>
        <dbReference type="ARBA" id="ARBA00022448"/>
    </source>
</evidence>
<feature type="compositionally biased region" description="Acidic residues" evidence="7">
    <location>
        <begin position="22"/>
        <end position="40"/>
    </location>
</feature>
<keyword evidence="10" id="KW-1185">Reference proteome</keyword>
<dbReference type="Proteomes" id="UP000027647">
    <property type="component" value="Unassembled WGS sequence"/>
</dbReference>
<evidence type="ECO:0000256" key="5">
    <source>
        <dbReference type="ARBA" id="ARBA00023004"/>
    </source>
</evidence>
<evidence type="ECO:0000256" key="2">
    <source>
        <dbReference type="ARBA" id="ARBA00022617"/>
    </source>
</evidence>
<evidence type="ECO:0000256" key="4">
    <source>
        <dbReference type="ARBA" id="ARBA00022982"/>
    </source>
</evidence>
<dbReference type="Pfam" id="PF00034">
    <property type="entry name" value="Cytochrom_C"/>
    <property type="match status" value="1"/>
</dbReference>
<evidence type="ECO:0000256" key="6">
    <source>
        <dbReference type="PROSITE-ProRule" id="PRU00433"/>
    </source>
</evidence>
<dbReference type="InterPro" id="IPR002327">
    <property type="entry name" value="Cyt_c_1A/1B"/>
</dbReference>
<name>A0A074MX40_ERYLO</name>
<proteinExistence type="predicted"/>
<evidence type="ECO:0000256" key="7">
    <source>
        <dbReference type="SAM" id="MobiDB-lite"/>
    </source>
</evidence>